<feature type="compositionally biased region" description="Polar residues" evidence="1">
    <location>
        <begin position="109"/>
        <end position="141"/>
    </location>
</feature>
<proteinExistence type="predicted"/>
<dbReference type="STRING" id="51028.A0A0N4VAM8"/>
<evidence type="ECO:0000256" key="1">
    <source>
        <dbReference type="SAM" id="MobiDB-lite"/>
    </source>
</evidence>
<feature type="compositionally biased region" description="Pro residues" evidence="1">
    <location>
        <begin position="580"/>
        <end position="591"/>
    </location>
</feature>
<dbReference type="AlphaFoldDB" id="A0A0N4VAM8"/>
<sequence length="673" mass="74966">MIENSKKDSPKSPAKAVGYCNYKQRPALNLYSFSPPTPETSKPSTYSPSPSSRNNESPRSPTNFPKTSKLNSPVTQLKKTFAPSPVQNAKSQTPERSHNGAILYRSHDQTNVQPVSKQSETYNQGNRNNAFSPTPSFSPSMQPKFVLEAKPSSPSVLHGKLEPCSNYEKPESRRLYKGSPIVDNSVQETELENHFKKLWEKSEDQKSWVTSTVRLGFPPKSADEKEIAMQKIHHEMEISKRREKELKKMRSALATQDNTAAKASEQTFKSLEKKHVEVVTPTSLEKLKKFQNPTSSDKNGKFDSRTKTEKTAAEKSPYLTRPCYLNLQRKTVDEKKTPETVTYVYTSKSTPSKTTTRTIPENNKSHLPTTPKVVHKLSTKNSSGSVTPENDYSYFMRRTDEYVNKPVKEKIDASKKNITLVNVNGNQNTPQRKYITQTVIKDYTSPLTSENSKSLRPTETLYKSTAKINTVRVAPSTPTKAAPVVFQHTPVRQQSQLTPSKPTPTSVFKITNAVNSHNDNNSNRNGALQINGDIKQQGLLINPSQKSNETKDGPRTKTTEKPGTSNEVQLPEQTLQSPKNIPPPPPGPAPPISSLALPGTSCNIPPPPPGPPPNLSLLHLSNTSSPSQKKNSEEDEEARKKRICKNLSPLTPYDPSKLIEEMKRVQLRPAEPV</sequence>
<name>A0A0N4VAM8_ENTVE</name>
<feature type="region of interest" description="Disordered" evidence="1">
    <location>
        <begin position="29"/>
        <end position="142"/>
    </location>
</feature>
<feature type="compositionally biased region" description="Basic and acidic residues" evidence="1">
    <location>
        <begin position="1"/>
        <end position="10"/>
    </location>
</feature>
<feature type="region of interest" description="Disordered" evidence="1">
    <location>
        <begin position="538"/>
        <end position="658"/>
    </location>
</feature>
<feature type="compositionally biased region" description="Pro residues" evidence="1">
    <location>
        <begin position="604"/>
        <end position="614"/>
    </location>
</feature>
<feature type="region of interest" description="Disordered" evidence="1">
    <location>
        <begin position="1"/>
        <end position="20"/>
    </location>
</feature>
<organism evidence="4">
    <name type="scientific">Enterobius vermicularis</name>
    <name type="common">Human pinworm</name>
    <dbReference type="NCBI Taxonomy" id="51028"/>
    <lineage>
        <taxon>Eukaryota</taxon>
        <taxon>Metazoa</taxon>
        <taxon>Ecdysozoa</taxon>
        <taxon>Nematoda</taxon>
        <taxon>Chromadorea</taxon>
        <taxon>Rhabditida</taxon>
        <taxon>Spirurina</taxon>
        <taxon>Oxyuridomorpha</taxon>
        <taxon>Oxyuroidea</taxon>
        <taxon>Oxyuridae</taxon>
        <taxon>Enterobius</taxon>
    </lineage>
</organism>
<reference evidence="2 3" key="2">
    <citation type="submission" date="2018-10" db="EMBL/GenBank/DDBJ databases">
        <authorList>
            <consortium name="Pathogen Informatics"/>
        </authorList>
    </citation>
    <scope>NUCLEOTIDE SEQUENCE [LARGE SCALE GENOMIC DNA]</scope>
</reference>
<feature type="compositionally biased region" description="Polar residues" evidence="1">
    <location>
        <begin position="561"/>
        <end position="579"/>
    </location>
</feature>
<feature type="compositionally biased region" description="Basic and acidic residues" evidence="1">
    <location>
        <begin position="548"/>
        <end position="560"/>
    </location>
</feature>
<dbReference type="Proteomes" id="UP000274131">
    <property type="component" value="Unassembled WGS sequence"/>
</dbReference>
<gene>
    <name evidence="2" type="ORF">EVEC_LOCUS7045</name>
</gene>
<feature type="compositionally biased region" description="Low complexity" evidence="1">
    <location>
        <begin position="39"/>
        <end position="61"/>
    </location>
</feature>
<feature type="compositionally biased region" description="Low complexity" evidence="1">
    <location>
        <begin position="592"/>
        <end position="603"/>
    </location>
</feature>
<feature type="compositionally biased region" description="Polar residues" evidence="1">
    <location>
        <begin position="62"/>
        <end position="78"/>
    </location>
</feature>
<feature type="compositionally biased region" description="Low complexity" evidence="1">
    <location>
        <begin position="348"/>
        <end position="358"/>
    </location>
</feature>
<dbReference type="WBParaSite" id="EVEC_0000754301-mRNA-1">
    <property type="protein sequence ID" value="EVEC_0000754301-mRNA-1"/>
    <property type="gene ID" value="EVEC_0000754301"/>
</dbReference>
<dbReference type="EMBL" id="UXUI01008754">
    <property type="protein sequence ID" value="VDD92294.1"/>
    <property type="molecule type" value="Genomic_DNA"/>
</dbReference>
<feature type="compositionally biased region" description="Basic and acidic residues" evidence="1">
    <location>
        <begin position="298"/>
        <end position="313"/>
    </location>
</feature>
<evidence type="ECO:0000313" key="3">
    <source>
        <dbReference type="Proteomes" id="UP000274131"/>
    </source>
</evidence>
<evidence type="ECO:0000313" key="2">
    <source>
        <dbReference type="EMBL" id="VDD92294.1"/>
    </source>
</evidence>
<feature type="region of interest" description="Disordered" evidence="1">
    <location>
        <begin position="287"/>
        <end position="315"/>
    </location>
</feature>
<feature type="compositionally biased region" description="Low complexity" evidence="1">
    <location>
        <begin position="615"/>
        <end position="627"/>
    </location>
</feature>
<keyword evidence="3" id="KW-1185">Reference proteome</keyword>
<evidence type="ECO:0000313" key="4">
    <source>
        <dbReference type="WBParaSite" id="EVEC_0000754301-mRNA-1"/>
    </source>
</evidence>
<feature type="compositionally biased region" description="Polar residues" evidence="1">
    <location>
        <begin position="359"/>
        <end position="368"/>
    </location>
</feature>
<accession>A0A0N4VAM8</accession>
<feature type="region of interest" description="Disordered" evidence="1">
    <location>
        <begin position="348"/>
        <end position="369"/>
    </location>
</feature>
<reference evidence="4" key="1">
    <citation type="submission" date="2017-02" db="UniProtKB">
        <authorList>
            <consortium name="WormBaseParasite"/>
        </authorList>
    </citation>
    <scope>IDENTIFICATION</scope>
</reference>
<protein>
    <submittedName>
        <fullName evidence="4">WH2 domain-containing protein</fullName>
    </submittedName>
</protein>